<proteinExistence type="predicted"/>
<evidence type="ECO:0000313" key="2">
    <source>
        <dbReference type="EMBL" id="AYV80522.1"/>
    </source>
</evidence>
<keyword evidence="1" id="KW-0472">Membrane</keyword>
<reference evidence="2" key="1">
    <citation type="submission" date="2018-10" db="EMBL/GenBank/DDBJ databases">
        <title>Hidden diversity of soil giant viruses.</title>
        <authorList>
            <person name="Schulz F."/>
            <person name="Alteio L."/>
            <person name="Goudeau D."/>
            <person name="Ryan E.M."/>
            <person name="Malmstrom R.R."/>
            <person name="Blanchard J."/>
            <person name="Woyke T."/>
        </authorList>
    </citation>
    <scope>NUCLEOTIDE SEQUENCE</scope>
    <source>
        <strain evidence="2">HAV1</strain>
    </source>
</reference>
<organism evidence="2">
    <name type="scientific">Harvfovirus sp</name>
    <dbReference type="NCBI Taxonomy" id="2487768"/>
    <lineage>
        <taxon>Viruses</taxon>
        <taxon>Varidnaviria</taxon>
        <taxon>Bamfordvirae</taxon>
        <taxon>Nucleocytoviricota</taxon>
        <taxon>Megaviricetes</taxon>
        <taxon>Imitervirales</taxon>
        <taxon>Mimiviridae</taxon>
        <taxon>Klosneuvirinae</taxon>
    </lineage>
</organism>
<name>A0A3G5A046_9VIRU</name>
<sequence>MSFSLVALSSELITDENGVERFQMKSVLLQKTERTILSVVQEGKDELETRVSHILREECTTSTARAGQQVPSDGALVIPTEFEGALHVESKKKPRRDNSKIINIISVVSGAIGIGLLTAAIYLLRRDGKLKSL</sequence>
<keyword evidence="1" id="KW-0812">Transmembrane</keyword>
<evidence type="ECO:0000256" key="1">
    <source>
        <dbReference type="SAM" id="Phobius"/>
    </source>
</evidence>
<feature type="transmembrane region" description="Helical" evidence="1">
    <location>
        <begin position="101"/>
        <end position="124"/>
    </location>
</feature>
<dbReference type="EMBL" id="MK072244">
    <property type="protein sequence ID" value="AYV80522.1"/>
    <property type="molecule type" value="Genomic_DNA"/>
</dbReference>
<keyword evidence="1" id="KW-1133">Transmembrane helix</keyword>
<protein>
    <submittedName>
        <fullName evidence="2">Uncharacterized protein</fullName>
    </submittedName>
</protein>
<gene>
    <name evidence="2" type="ORF">Harvfovirus2_52</name>
</gene>
<accession>A0A3G5A046</accession>